<organism evidence="11 12">
    <name type="scientific">Dioscorea zingiberensis</name>
    <dbReference type="NCBI Taxonomy" id="325984"/>
    <lineage>
        <taxon>Eukaryota</taxon>
        <taxon>Viridiplantae</taxon>
        <taxon>Streptophyta</taxon>
        <taxon>Embryophyta</taxon>
        <taxon>Tracheophyta</taxon>
        <taxon>Spermatophyta</taxon>
        <taxon>Magnoliopsida</taxon>
        <taxon>Liliopsida</taxon>
        <taxon>Dioscoreales</taxon>
        <taxon>Dioscoreaceae</taxon>
        <taxon>Dioscorea</taxon>
    </lineage>
</organism>
<keyword evidence="5" id="KW-0276">Fatty acid metabolism</keyword>
<sequence length="282" mass="31569">MSNSMLGLGMMNYWLAEHPAVISFRWSHSASWGSTWSFLISAMSLYVLSSLLLHLLLFLLRRRSPIPLGPLPAIHSLAMASISATIFTGLLVSSLAEIRDTRWLWRRSKTTPLQWFLCFPLGTRPSGRVFFWSYAFYLSRFLHLLRTFFSILGRRRLTVAGVSAHCIHICMSFLWLEFSQSFQVLAILATTFASVVVYGYRFWVGVVGLPVAGRVPVVLGCQVALMGCNVACHLGVLLLHLCRGGCNGIGAWGFNSLLNAALLLLFFNSFKTLNNMQSYMIS</sequence>
<dbReference type="GO" id="GO:0034625">
    <property type="term" value="P:fatty acid elongation, monounsaturated fatty acid"/>
    <property type="evidence" value="ECO:0007669"/>
    <property type="project" value="TreeGrafter"/>
</dbReference>
<dbReference type="GO" id="GO:0030148">
    <property type="term" value="P:sphingolipid biosynthetic process"/>
    <property type="evidence" value="ECO:0007669"/>
    <property type="project" value="TreeGrafter"/>
</dbReference>
<evidence type="ECO:0008006" key="13">
    <source>
        <dbReference type="Google" id="ProtNLM"/>
    </source>
</evidence>
<dbReference type="GO" id="GO:0005789">
    <property type="term" value="C:endoplasmic reticulum membrane"/>
    <property type="evidence" value="ECO:0007669"/>
    <property type="project" value="TreeGrafter"/>
</dbReference>
<evidence type="ECO:0000313" key="12">
    <source>
        <dbReference type="Proteomes" id="UP001085076"/>
    </source>
</evidence>
<feature type="transmembrane region" description="Helical" evidence="10">
    <location>
        <begin position="72"/>
        <end position="96"/>
    </location>
</feature>
<evidence type="ECO:0000256" key="10">
    <source>
        <dbReference type="SAM" id="Phobius"/>
    </source>
</evidence>
<dbReference type="Pfam" id="PF01151">
    <property type="entry name" value="ELO"/>
    <property type="match status" value="1"/>
</dbReference>
<feature type="transmembrane region" description="Helical" evidence="10">
    <location>
        <begin position="36"/>
        <end position="60"/>
    </location>
</feature>
<feature type="transmembrane region" description="Helical" evidence="10">
    <location>
        <begin position="182"/>
        <end position="203"/>
    </location>
</feature>
<accession>A0A9D5H4W1</accession>
<keyword evidence="9" id="KW-0275">Fatty acid biosynthesis</keyword>
<dbReference type="PANTHER" id="PTHR11157">
    <property type="entry name" value="FATTY ACID ACYL TRANSFERASE-RELATED"/>
    <property type="match status" value="1"/>
</dbReference>
<keyword evidence="12" id="KW-1185">Reference proteome</keyword>
<evidence type="ECO:0000256" key="3">
    <source>
        <dbReference type="ARBA" id="ARBA00022679"/>
    </source>
</evidence>
<keyword evidence="4 10" id="KW-0812">Transmembrane</keyword>
<evidence type="ECO:0000256" key="8">
    <source>
        <dbReference type="ARBA" id="ARBA00023136"/>
    </source>
</evidence>
<dbReference type="PANTHER" id="PTHR11157:SF11">
    <property type="entry name" value="ELONGATION OF FATTY ACIDS PROTEIN 3-LIKE"/>
    <property type="match status" value="1"/>
</dbReference>
<keyword evidence="8 10" id="KW-0472">Membrane</keyword>
<name>A0A9D5H4W1_9LILI</name>
<feature type="transmembrane region" description="Helical" evidence="10">
    <location>
        <begin position="251"/>
        <end position="270"/>
    </location>
</feature>
<evidence type="ECO:0000313" key="11">
    <source>
        <dbReference type="EMBL" id="KAJ0963345.1"/>
    </source>
</evidence>
<evidence type="ECO:0000256" key="6">
    <source>
        <dbReference type="ARBA" id="ARBA00022989"/>
    </source>
</evidence>
<evidence type="ECO:0000256" key="4">
    <source>
        <dbReference type="ARBA" id="ARBA00022692"/>
    </source>
</evidence>
<evidence type="ECO:0000256" key="5">
    <source>
        <dbReference type="ARBA" id="ARBA00022832"/>
    </source>
</evidence>
<evidence type="ECO:0000256" key="2">
    <source>
        <dbReference type="ARBA" id="ARBA00022516"/>
    </source>
</evidence>
<gene>
    <name evidence="11" type="ORF">J5N97_028467</name>
</gene>
<keyword evidence="3" id="KW-0808">Transferase</keyword>
<dbReference type="GO" id="GO:0019367">
    <property type="term" value="P:fatty acid elongation, saturated fatty acid"/>
    <property type="evidence" value="ECO:0007669"/>
    <property type="project" value="TreeGrafter"/>
</dbReference>
<feature type="transmembrane region" description="Helical" evidence="10">
    <location>
        <begin position="215"/>
        <end position="239"/>
    </location>
</feature>
<keyword evidence="6 10" id="KW-1133">Transmembrane helix</keyword>
<dbReference type="GO" id="GO:0034626">
    <property type="term" value="P:fatty acid elongation, polyunsaturated fatty acid"/>
    <property type="evidence" value="ECO:0007669"/>
    <property type="project" value="TreeGrafter"/>
</dbReference>
<dbReference type="AlphaFoldDB" id="A0A9D5H4W1"/>
<reference evidence="11" key="2">
    <citation type="journal article" date="2022" name="Hortic Res">
        <title>The genome of Dioscorea zingiberensis sheds light on the biosynthesis, origin and evolution of the medicinally important diosgenin saponins.</title>
        <authorList>
            <person name="Li Y."/>
            <person name="Tan C."/>
            <person name="Li Z."/>
            <person name="Guo J."/>
            <person name="Li S."/>
            <person name="Chen X."/>
            <person name="Wang C."/>
            <person name="Dai X."/>
            <person name="Yang H."/>
            <person name="Song W."/>
            <person name="Hou L."/>
            <person name="Xu J."/>
            <person name="Tong Z."/>
            <person name="Xu A."/>
            <person name="Yuan X."/>
            <person name="Wang W."/>
            <person name="Yang Q."/>
            <person name="Chen L."/>
            <person name="Sun Z."/>
            <person name="Wang K."/>
            <person name="Pan B."/>
            <person name="Chen J."/>
            <person name="Bao Y."/>
            <person name="Liu F."/>
            <person name="Qi X."/>
            <person name="Gang D.R."/>
            <person name="Wen J."/>
            <person name="Li J."/>
        </authorList>
    </citation>
    <scope>NUCLEOTIDE SEQUENCE</scope>
    <source>
        <strain evidence="11">Dzin_1.0</strain>
    </source>
</reference>
<evidence type="ECO:0000256" key="9">
    <source>
        <dbReference type="ARBA" id="ARBA00023160"/>
    </source>
</evidence>
<evidence type="ECO:0000256" key="1">
    <source>
        <dbReference type="ARBA" id="ARBA00004141"/>
    </source>
</evidence>
<keyword evidence="2" id="KW-0444">Lipid biosynthesis</keyword>
<dbReference type="InterPro" id="IPR002076">
    <property type="entry name" value="ELO_fam"/>
</dbReference>
<keyword evidence="7" id="KW-0443">Lipid metabolism</keyword>
<dbReference type="GO" id="GO:0009922">
    <property type="term" value="F:fatty acid elongase activity"/>
    <property type="evidence" value="ECO:0007669"/>
    <property type="project" value="InterPro"/>
</dbReference>
<dbReference type="Proteomes" id="UP001085076">
    <property type="component" value="Miscellaneous, Linkage group lg09"/>
</dbReference>
<reference evidence="11" key="1">
    <citation type="submission" date="2021-03" db="EMBL/GenBank/DDBJ databases">
        <authorList>
            <person name="Li Z."/>
            <person name="Yang C."/>
        </authorList>
    </citation>
    <scope>NUCLEOTIDE SEQUENCE</scope>
    <source>
        <strain evidence="11">Dzin_1.0</strain>
        <tissue evidence="11">Leaf</tissue>
    </source>
</reference>
<feature type="transmembrane region" description="Helical" evidence="10">
    <location>
        <begin position="129"/>
        <end position="145"/>
    </location>
</feature>
<comment type="caution">
    <text evidence="11">The sequence shown here is derived from an EMBL/GenBank/DDBJ whole genome shotgun (WGS) entry which is preliminary data.</text>
</comment>
<comment type="subcellular location">
    <subcellularLocation>
        <location evidence="1">Membrane</location>
        <topology evidence="1">Multi-pass membrane protein</topology>
    </subcellularLocation>
</comment>
<dbReference type="OrthoDB" id="434092at2759"/>
<proteinExistence type="predicted"/>
<dbReference type="EMBL" id="JAGGNH010000009">
    <property type="protein sequence ID" value="KAJ0963345.1"/>
    <property type="molecule type" value="Genomic_DNA"/>
</dbReference>
<protein>
    <recommendedName>
        <fullName evidence="13">Elongation of fatty acids protein 3-like</fullName>
    </recommendedName>
</protein>
<dbReference type="GO" id="GO:0042761">
    <property type="term" value="P:very long-chain fatty acid biosynthetic process"/>
    <property type="evidence" value="ECO:0007669"/>
    <property type="project" value="TreeGrafter"/>
</dbReference>
<feature type="transmembrane region" description="Helical" evidence="10">
    <location>
        <begin position="157"/>
        <end position="176"/>
    </location>
</feature>
<evidence type="ECO:0000256" key="7">
    <source>
        <dbReference type="ARBA" id="ARBA00023098"/>
    </source>
</evidence>